<organism evidence="2 3">
    <name type="scientific">Cardiobacterium valvarum F0432</name>
    <dbReference type="NCBI Taxonomy" id="797473"/>
    <lineage>
        <taxon>Bacteria</taxon>
        <taxon>Pseudomonadati</taxon>
        <taxon>Pseudomonadota</taxon>
        <taxon>Gammaproteobacteria</taxon>
        <taxon>Cardiobacteriales</taxon>
        <taxon>Cardiobacteriaceae</taxon>
        <taxon>Cardiobacterium</taxon>
    </lineage>
</organism>
<dbReference type="AlphaFoldDB" id="G9ZBS1"/>
<accession>G9ZBS1</accession>
<dbReference type="HOGENOM" id="CLU_2506635_0_0_6"/>
<dbReference type="Proteomes" id="UP000004750">
    <property type="component" value="Unassembled WGS sequence"/>
</dbReference>
<evidence type="ECO:0000256" key="1">
    <source>
        <dbReference type="SAM" id="MobiDB-lite"/>
    </source>
</evidence>
<dbReference type="EMBL" id="AGCM01000012">
    <property type="protein sequence ID" value="EHM56015.1"/>
    <property type="molecule type" value="Genomic_DNA"/>
</dbReference>
<dbReference type="STRING" id="797473.HMPREF9080_00198"/>
<evidence type="ECO:0000313" key="3">
    <source>
        <dbReference type="Proteomes" id="UP000004750"/>
    </source>
</evidence>
<gene>
    <name evidence="2" type="ORF">HMPREF9080_00198</name>
</gene>
<reference evidence="2 3" key="1">
    <citation type="submission" date="2011-08" db="EMBL/GenBank/DDBJ databases">
        <authorList>
            <person name="Weinstock G."/>
            <person name="Sodergren E."/>
            <person name="Clifton S."/>
            <person name="Fulton L."/>
            <person name="Fulton B."/>
            <person name="Courtney L."/>
            <person name="Fronick C."/>
            <person name="Harrison M."/>
            <person name="Strong C."/>
            <person name="Farmer C."/>
            <person name="Delahaunty K."/>
            <person name="Markovic C."/>
            <person name="Hall O."/>
            <person name="Minx P."/>
            <person name="Tomlinson C."/>
            <person name="Mitreva M."/>
            <person name="Hou S."/>
            <person name="Chen J."/>
            <person name="Wollam A."/>
            <person name="Pepin K.H."/>
            <person name="Johnson M."/>
            <person name="Bhonagiri V."/>
            <person name="Zhang X."/>
            <person name="Suruliraj S."/>
            <person name="Warren W."/>
            <person name="Chinwalla A."/>
            <person name="Mardis E.R."/>
            <person name="Wilson R.K."/>
        </authorList>
    </citation>
    <scope>NUCLEOTIDE SEQUENCE [LARGE SCALE GENOMIC DNA]</scope>
    <source>
        <strain evidence="2 3">F0432</strain>
    </source>
</reference>
<protein>
    <submittedName>
        <fullName evidence="2">Uncharacterized protein</fullName>
    </submittedName>
</protein>
<proteinExistence type="predicted"/>
<feature type="region of interest" description="Disordered" evidence="1">
    <location>
        <begin position="21"/>
        <end position="85"/>
    </location>
</feature>
<evidence type="ECO:0000313" key="2">
    <source>
        <dbReference type="EMBL" id="EHM56015.1"/>
    </source>
</evidence>
<name>G9ZBS1_9GAMM</name>
<sequence length="85" mass="9011">MKQTAGNRRLFGACRDGALEAEGSAVRPPSGINTGPVRRQQMAAKSSGTASLRHETPRSAREKQVIYPPFQPPKETLSCATSSAG</sequence>
<feature type="compositionally biased region" description="Basic and acidic residues" evidence="1">
    <location>
        <begin position="52"/>
        <end position="64"/>
    </location>
</feature>
<comment type="caution">
    <text evidence="2">The sequence shown here is derived from an EMBL/GenBank/DDBJ whole genome shotgun (WGS) entry which is preliminary data.</text>
</comment>